<dbReference type="InterPro" id="IPR048351">
    <property type="entry name" value="SOK_DIX"/>
</dbReference>
<dbReference type="GO" id="GO:0051301">
    <property type="term" value="P:cell division"/>
    <property type="evidence" value="ECO:0007669"/>
    <property type="project" value="UniProtKB-KW"/>
</dbReference>
<feature type="compositionally biased region" description="Polar residues" evidence="8">
    <location>
        <begin position="212"/>
        <end position="228"/>
    </location>
</feature>
<dbReference type="Gene3D" id="3.30.160.60">
    <property type="entry name" value="Classic Zinc Finger"/>
    <property type="match status" value="1"/>
</dbReference>
<feature type="compositionally biased region" description="Basic and acidic residues" evidence="8">
    <location>
        <begin position="191"/>
        <end position="211"/>
    </location>
</feature>
<dbReference type="AlphaFoldDB" id="A0A9Q0KKD9"/>
<dbReference type="OrthoDB" id="1907705at2759"/>
<keyword evidence="4" id="KW-0132">Cell division</keyword>
<name>A0A9Q0KKD9_9MAGN</name>
<evidence type="ECO:0000256" key="6">
    <source>
        <dbReference type="ARBA" id="ARBA00023306"/>
    </source>
</evidence>
<feature type="compositionally biased region" description="Polar residues" evidence="8">
    <location>
        <begin position="180"/>
        <end position="190"/>
    </location>
</feature>
<dbReference type="PANTHER" id="PTHR31083:SF5">
    <property type="entry name" value="PROTEIN SOSEKI 1"/>
    <property type="match status" value="1"/>
</dbReference>
<dbReference type="InterPro" id="IPR010369">
    <property type="entry name" value="SOK"/>
</dbReference>
<comment type="caution">
    <text evidence="10">The sequence shown here is derived from an EMBL/GenBank/DDBJ whole genome shotgun (WGS) entry which is preliminary data.</text>
</comment>
<evidence type="ECO:0000256" key="8">
    <source>
        <dbReference type="SAM" id="MobiDB-lite"/>
    </source>
</evidence>
<keyword evidence="2" id="KW-0217">Developmental protein</keyword>
<feature type="domain" description="SOSEKI DIX-like" evidence="9">
    <location>
        <begin position="28"/>
        <end position="114"/>
    </location>
</feature>
<dbReference type="GO" id="GO:0051258">
    <property type="term" value="P:protein polymerization"/>
    <property type="evidence" value="ECO:0007669"/>
    <property type="project" value="UniProtKB-ARBA"/>
</dbReference>
<keyword evidence="6" id="KW-0131">Cell cycle</keyword>
<evidence type="ECO:0000256" key="3">
    <source>
        <dbReference type="ARBA" id="ARBA00022475"/>
    </source>
</evidence>
<evidence type="ECO:0000256" key="4">
    <source>
        <dbReference type="ARBA" id="ARBA00022618"/>
    </source>
</evidence>
<protein>
    <recommendedName>
        <fullName evidence="9">SOSEKI DIX-like domain-containing protein</fullName>
    </recommendedName>
</protein>
<proteinExistence type="inferred from homology"/>
<comment type="similarity">
    <text evidence="7">Belongs to the SOSEKI family.</text>
</comment>
<gene>
    <name evidence="10" type="ORF">NE237_005208</name>
</gene>
<evidence type="ECO:0000256" key="1">
    <source>
        <dbReference type="ARBA" id="ARBA00004413"/>
    </source>
</evidence>
<evidence type="ECO:0000256" key="5">
    <source>
        <dbReference type="ARBA" id="ARBA00023136"/>
    </source>
</evidence>
<feature type="compositionally biased region" description="Polar residues" evidence="8">
    <location>
        <begin position="271"/>
        <end position="303"/>
    </location>
</feature>
<keyword evidence="5" id="KW-0472">Membrane</keyword>
<evidence type="ECO:0000313" key="10">
    <source>
        <dbReference type="EMBL" id="KAJ4972109.1"/>
    </source>
</evidence>
<keyword evidence="3" id="KW-1003">Cell membrane</keyword>
<comment type="subcellular location">
    <subcellularLocation>
        <location evidence="1">Cell membrane</location>
        <topology evidence="1">Peripheral membrane protein</topology>
        <orientation evidence="1">Cytoplasmic side</orientation>
    </subcellularLocation>
</comment>
<feature type="region of interest" description="Disordered" evidence="8">
    <location>
        <begin position="264"/>
        <end position="320"/>
    </location>
</feature>
<organism evidence="10 11">
    <name type="scientific">Protea cynaroides</name>
    <dbReference type="NCBI Taxonomy" id="273540"/>
    <lineage>
        <taxon>Eukaryota</taxon>
        <taxon>Viridiplantae</taxon>
        <taxon>Streptophyta</taxon>
        <taxon>Embryophyta</taxon>
        <taxon>Tracheophyta</taxon>
        <taxon>Spermatophyta</taxon>
        <taxon>Magnoliopsida</taxon>
        <taxon>Proteales</taxon>
        <taxon>Proteaceae</taxon>
        <taxon>Protea</taxon>
    </lineage>
</organism>
<evidence type="ECO:0000313" key="11">
    <source>
        <dbReference type="Proteomes" id="UP001141806"/>
    </source>
</evidence>
<dbReference type="EMBL" id="JAMYWD010000005">
    <property type="protein sequence ID" value="KAJ4972109.1"/>
    <property type="molecule type" value="Genomic_DNA"/>
</dbReference>
<dbReference type="GO" id="GO:0005886">
    <property type="term" value="C:plasma membrane"/>
    <property type="evidence" value="ECO:0007669"/>
    <property type="project" value="UniProtKB-SubCell"/>
</dbReference>
<sequence length="393" mass="43230">MEVKGGTVSAAAAAAAGELMATQVRRIHVIYFLSRMGRIEHPHLIRVHHLSRNGVYLRDVKRWLSDLRGKDMPDSYAWSYKRSYREGYVWQDLVDDDLITPISDNEYVLKGSEISSIPMDASSCDEKKDSKNPDPVEDKLQQPLPEIPYTKMEVSPKTSEIEIEIDEESPEPQDSETSTMTDASMKSNANKPEEKENDSEKKNRKSTEKIKSTWTNSAKFTKSKSYSSGASQVFRNLLTCGAVDTNDSVLMKITRIQRSSKNPAIEAGACQTETIDGSQRMSDSGFNQQPHQQNSRKSSNGVKTSKKTSEKPVSADSKPVIEPICSQCGKPFNPEKLYSHMKSCKGMKNLSKTAGGGVDGGIGGAAAAVAPEKTSSWRSTDASAKALSTNFLN</sequence>
<dbReference type="PANTHER" id="PTHR31083">
    <property type="entry name" value="UPSTREAM OF FLC PROTEIN (DUF966)"/>
    <property type="match status" value="1"/>
</dbReference>
<dbReference type="Proteomes" id="UP001141806">
    <property type="component" value="Unassembled WGS sequence"/>
</dbReference>
<reference evidence="10" key="1">
    <citation type="journal article" date="2023" name="Plant J.">
        <title>The genome of the king protea, Protea cynaroides.</title>
        <authorList>
            <person name="Chang J."/>
            <person name="Duong T.A."/>
            <person name="Schoeman C."/>
            <person name="Ma X."/>
            <person name="Roodt D."/>
            <person name="Barker N."/>
            <person name="Li Z."/>
            <person name="Van de Peer Y."/>
            <person name="Mizrachi E."/>
        </authorList>
    </citation>
    <scope>NUCLEOTIDE SEQUENCE</scope>
    <source>
        <tissue evidence="10">Young leaves</tissue>
    </source>
</reference>
<evidence type="ECO:0000256" key="2">
    <source>
        <dbReference type="ARBA" id="ARBA00022473"/>
    </source>
</evidence>
<feature type="compositionally biased region" description="Basic and acidic residues" evidence="8">
    <location>
        <begin position="124"/>
        <end position="140"/>
    </location>
</feature>
<dbReference type="Pfam" id="PF06136">
    <property type="entry name" value="SOK"/>
    <property type="match status" value="1"/>
</dbReference>
<feature type="compositionally biased region" description="Acidic residues" evidence="8">
    <location>
        <begin position="161"/>
        <end position="174"/>
    </location>
</feature>
<evidence type="ECO:0000259" key="9">
    <source>
        <dbReference type="Pfam" id="PF06136"/>
    </source>
</evidence>
<accession>A0A9Q0KKD9</accession>
<evidence type="ECO:0000256" key="7">
    <source>
        <dbReference type="ARBA" id="ARBA00024211"/>
    </source>
</evidence>
<feature type="region of interest" description="Disordered" evidence="8">
    <location>
        <begin position="118"/>
        <end position="228"/>
    </location>
</feature>
<keyword evidence="11" id="KW-1185">Reference proteome</keyword>